<dbReference type="InterPro" id="IPR017945">
    <property type="entry name" value="DHBP_synth_RibB-like_a/b_dom"/>
</dbReference>
<evidence type="ECO:0000256" key="6">
    <source>
        <dbReference type="SAM" id="MobiDB-lite"/>
    </source>
</evidence>
<dbReference type="GO" id="GO:0009231">
    <property type="term" value="P:riboflavin biosynthetic process"/>
    <property type="evidence" value="ECO:0007669"/>
    <property type="project" value="UniProtKB-UniPathway"/>
</dbReference>
<proteinExistence type="inferred from homology"/>
<keyword evidence="5" id="KW-0479">Metal-binding</keyword>
<sequence length="487" mass="49464">PHSPPHDSFVPSWHALVLAWSPAPAVPMAAVVPCRRPLAVASSSPSTAHGLRGATLPPCRPSHCASTPSRQRAHPRPRPCSGFRATSSPEAEAAAVTAAPPEGLASGAVGASLAALPASDLETPTPGFASIAAALAAIAAGELVLVLDSEDRENEGDLIGAADRITTRATAFLVRHTSGVVCVGMRGADLDRLRLPLMVHSAENEEGLYTAFTVTVDARHGITTGISAEERGITLRALGNPATRAQDLRRPGHIFPLRARPGGVLQRPGHTEAGVDLTLLAGCFPAGALAEVVNDDEDGTMARAPQLAEFAARHGLLRITIADLVRYRLRHGPLLADGGAGEAAQVALGWGPRAAVRVFTSLADGSQHVLVCAAEPGDGAPALALRRGDVAGGAAGALAPGAPGVAVLLDVPRQLSGRRLEAYAAAALGRAAPGVGAAAAPVGVAAPNLMQAALTAHMLRAAGIHSVRVAEEGLAAMLRAHGLDCRG</sequence>
<evidence type="ECO:0000256" key="5">
    <source>
        <dbReference type="ARBA" id="ARBA00022723"/>
    </source>
</evidence>
<evidence type="ECO:0000256" key="7">
    <source>
        <dbReference type="SAM" id="SignalP"/>
    </source>
</evidence>
<feature type="region of interest" description="Disordered" evidence="6">
    <location>
        <begin position="42"/>
        <end position="86"/>
    </location>
</feature>
<keyword evidence="4" id="KW-0686">Riboflavin biosynthesis</keyword>
<protein>
    <recommendedName>
        <fullName evidence="3">3,4-dihydroxy-2-butanone-4-phosphate synthase</fullName>
        <ecNumber evidence="3">4.1.99.12</ecNumber>
    </recommendedName>
</protein>
<evidence type="ECO:0000256" key="2">
    <source>
        <dbReference type="ARBA" id="ARBA00008976"/>
    </source>
</evidence>
<organism evidence="9">
    <name type="scientific">Auxenochlorella protothecoides</name>
    <name type="common">Green microalga</name>
    <name type="synonym">Chlorella protothecoides</name>
    <dbReference type="NCBI Taxonomy" id="3075"/>
    <lineage>
        <taxon>Eukaryota</taxon>
        <taxon>Viridiplantae</taxon>
        <taxon>Chlorophyta</taxon>
        <taxon>core chlorophytes</taxon>
        <taxon>Trebouxiophyceae</taxon>
        <taxon>Chlorellales</taxon>
        <taxon>Chlorellaceae</taxon>
        <taxon>Auxenochlorella</taxon>
    </lineage>
</organism>
<accession>A0A1D2AE24</accession>
<dbReference type="NCBIfam" id="TIGR00506">
    <property type="entry name" value="ribB"/>
    <property type="match status" value="1"/>
</dbReference>
<gene>
    <name evidence="9" type="ORF">g.11433</name>
</gene>
<dbReference type="PANTHER" id="PTHR21327:SF18">
    <property type="entry name" value="3,4-DIHYDROXY-2-BUTANONE 4-PHOSPHATE SYNTHASE"/>
    <property type="match status" value="1"/>
</dbReference>
<name>A0A1D2AE24_AUXPR</name>
<dbReference type="PROSITE" id="PS50206">
    <property type="entry name" value="RHODANESE_3"/>
    <property type="match status" value="1"/>
</dbReference>
<dbReference type="InterPro" id="IPR000422">
    <property type="entry name" value="DHBP_synthase_RibB"/>
</dbReference>
<dbReference type="GO" id="GO:0008686">
    <property type="term" value="F:3,4-dihydroxy-2-butanone-4-phosphate synthase activity"/>
    <property type="evidence" value="ECO:0007669"/>
    <property type="project" value="UniProtKB-EC"/>
</dbReference>
<dbReference type="HAMAP" id="MF_00180">
    <property type="entry name" value="RibB"/>
    <property type="match status" value="1"/>
</dbReference>
<feature type="chain" id="PRO_5008901518" description="3,4-dihydroxy-2-butanone-4-phosphate synthase" evidence="7">
    <location>
        <begin position="26"/>
        <end position="487"/>
    </location>
</feature>
<feature type="non-terminal residue" evidence="9">
    <location>
        <position position="1"/>
    </location>
</feature>
<dbReference type="UniPathway" id="UPA00275"/>
<comment type="similarity">
    <text evidence="2">In the C-terminal section; belongs to the GTP cyclohydrolase II family.</text>
</comment>
<dbReference type="GO" id="GO:0005829">
    <property type="term" value="C:cytosol"/>
    <property type="evidence" value="ECO:0007669"/>
    <property type="project" value="TreeGrafter"/>
</dbReference>
<comment type="pathway">
    <text evidence="1">Cofactor biosynthesis; riboflavin biosynthesis; 2-hydroxy-3-oxobutyl phosphate from D-ribulose 5-phosphate: step 1/1.</text>
</comment>
<dbReference type="EMBL" id="GDKF01001281">
    <property type="protein sequence ID" value="JAT77341.1"/>
    <property type="molecule type" value="Transcribed_RNA"/>
</dbReference>
<dbReference type="Pfam" id="PF00926">
    <property type="entry name" value="DHBP_synthase"/>
    <property type="match status" value="1"/>
</dbReference>
<evidence type="ECO:0000256" key="3">
    <source>
        <dbReference type="ARBA" id="ARBA00012153"/>
    </source>
</evidence>
<dbReference type="AlphaFoldDB" id="A0A1D2AE24"/>
<evidence type="ECO:0000259" key="8">
    <source>
        <dbReference type="PROSITE" id="PS50206"/>
    </source>
</evidence>
<dbReference type="GO" id="GO:0046872">
    <property type="term" value="F:metal ion binding"/>
    <property type="evidence" value="ECO:0007669"/>
    <property type="project" value="UniProtKB-KW"/>
</dbReference>
<reference evidence="9" key="1">
    <citation type="submission" date="2015-08" db="EMBL/GenBank/DDBJ databases">
        <authorList>
            <person name="Babu N.S."/>
            <person name="Beckwith C.J."/>
            <person name="Beseler K.G."/>
            <person name="Brison A."/>
            <person name="Carone J.V."/>
            <person name="Caskin T.P."/>
            <person name="Diamond M."/>
            <person name="Durham M.E."/>
            <person name="Foxe J.M."/>
            <person name="Go M."/>
            <person name="Henderson B.A."/>
            <person name="Jones I.B."/>
            <person name="McGettigan J.A."/>
            <person name="Micheletti S.J."/>
            <person name="Nasrallah M.E."/>
            <person name="Ortiz D."/>
            <person name="Piller C.R."/>
            <person name="Privatt S.R."/>
            <person name="Schneider S.L."/>
            <person name="Sharp S."/>
            <person name="Smith T.C."/>
            <person name="Stanton J.D."/>
            <person name="Ullery H.E."/>
            <person name="Wilson R.J."/>
            <person name="Serrano M.G."/>
            <person name="Buck G."/>
            <person name="Lee V."/>
            <person name="Wang Y."/>
            <person name="Carvalho R."/>
            <person name="Voegtly L."/>
            <person name="Shi R."/>
            <person name="Duckworth R."/>
            <person name="Johnson A."/>
            <person name="Loviza R."/>
            <person name="Walstead R."/>
            <person name="Shah Z."/>
            <person name="Kiflezghi M."/>
            <person name="Wade K."/>
            <person name="Ball S.L."/>
            <person name="Bradley K.W."/>
            <person name="Asai D.J."/>
            <person name="Bowman C.A."/>
            <person name="Russell D.A."/>
            <person name="Pope W.H."/>
            <person name="Jacobs-Sera D."/>
            <person name="Hendrix R.W."/>
            <person name="Hatfull G.F."/>
        </authorList>
    </citation>
    <scope>NUCLEOTIDE SEQUENCE</scope>
</reference>
<evidence type="ECO:0000256" key="1">
    <source>
        <dbReference type="ARBA" id="ARBA00004904"/>
    </source>
</evidence>
<keyword evidence="7" id="KW-0732">Signal</keyword>
<dbReference type="InterPro" id="IPR001763">
    <property type="entry name" value="Rhodanese-like_dom"/>
</dbReference>
<dbReference type="Gene3D" id="3.90.870.10">
    <property type="entry name" value="DHBP synthase"/>
    <property type="match status" value="1"/>
</dbReference>
<dbReference type="PANTHER" id="PTHR21327">
    <property type="entry name" value="GTP CYCLOHYDROLASE II-RELATED"/>
    <property type="match status" value="1"/>
</dbReference>
<feature type="domain" description="Rhodanese" evidence="8">
    <location>
        <begin position="450"/>
        <end position="486"/>
    </location>
</feature>
<dbReference type="EC" id="4.1.99.12" evidence="3"/>
<dbReference type="SUPFAM" id="SSF55821">
    <property type="entry name" value="YrdC/RibB"/>
    <property type="match status" value="1"/>
</dbReference>
<evidence type="ECO:0000256" key="4">
    <source>
        <dbReference type="ARBA" id="ARBA00022619"/>
    </source>
</evidence>
<evidence type="ECO:0000313" key="9">
    <source>
        <dbReference type="EMBL" id="JAT77341.1"/>
    </source>
</evidence>
<feature type="signal peptide" evidence="7">
    <location>
        <begin position="1"/>
        <end position="25"/>
    </location>
</feature>